<dbReference type="Gene3D" id="2.60.40.1120">
    <property type="entry name" value="Carboxypeptidase-like, regulatory domain"/>
    <property type="match status" value="1"/>
</dbReference>
<accession>A0A090WWI6</accession>
<sequence length="321" mass="35510">MKGSVLDALTFESLENVSVTIENSNLSMETNILGEFLFDKKLPLGEQMLRVSKVGYISKRFPIIINENETVDIAGITLDLDTTATSNLFTITLSDDELNDDSSGADNISGLLASSLDVFQRTAAFEFSPSFFRLRGLDSKNSTLLINGIEMNKTYNGRPQWSNWGGVNDVLRNQELSTGLAPSNYSFGGVLGTNNINIRASQTRAGGRITYSSSNRSYSNRLMATYASGLLKNNWAYTVTLGRRWGGNEGYQEATSYNSNSFFTSVEKIINKAHSLSFSAIYTPNRRGKSSPNTQEVFDLKGIKYNEYWGVGKMAKNEILE</sequence>
<dbReference type="Proteomes" id="UP000029643">
    <property type="component" value="Unassembled WGS sequence"/>
</dbReference>
<keyword evidence="1" id="KW-0675">Receptor</keyword>
<proteinExistence type="predicted"/>
<dbReference type="SUPFAM" id="SSF49464">
    <property type="entry name" value="Carboxypeptidase regulatory domain-like"/>
    <property type="match status" value="1"/>
</dbReference>
<gene>
    <name evidence="1" type="ORF">JCM19274_3196</name>
</gene>
<name>A0A090WWI6_9FLAO</name>
<dbReference type="AlphaFoldDB" id="A0A090WWI6"/>
<evidence type="ECO:0000313" key="1">
    <source>
        <dbReference type="EMBL" id="GAL79784.1"/>
    </source>
</evidence>
<dbReference type="RefSeq" id="WP_369450161.1">
    <property type="nucleotide sequence ID" value="NZ_BBNU01000007.1"/>
</dbReference>
<protein>
    <submittedName>
        <fullName evidence="1">Thiamin-regulated outer membrane receptor Omr1</fullName>
    </submittedName>
</protein>
<organism evidence="1 2">
    <name type="scientific">Algibacter lectus</name>
    <dbReference type="NCBI Taxonomy" id="221126"/>
    <lineage>
        <taxon>Bacteria</taxon>
        <taxon>Pseudomonadati</taxon>
        <taxon>Bacteroidota</taxon>
        <taxon>Flavobacteriia</taxon>
        <taxon>Flavobacteriales</taxon>
        <taxon>Flavobacteriaceae</taxon>
        <taxon>Algibacter</taxon>
    </lineage>
</organism>
<comment type="caution">
    <text evidence="1">The sequence shown here is derived from an EMBL/GenBank/DDBJ whole genome shotgun (WGS) entry which is preliminary data.</text>
</comment>
<dbReference type="SUPFAM" id="SSF56935">
    <property type="entry name" value="Porins"/>
    <property type="match status" value="1"/>
</dbReference>
<dbReference type="EMBL" id="BBNU01000007">
    <property type="protein sequence ID" value="GAL79784.1"/>
    <property type="molecule type" value="Genomic_DNA"/>
</dbReference>
<evidence type="ECO:0000313" key="2">
    <source>
        <dbReference type="Proteomes" id="UP000029643"/>
    </source>
</evidence>
<dbReference type="Pfam" id="PF13715">
    <property type="entry name" value="CarbopepD_reg_2"/>
    <property type="match status" value="1"/>
</dbReference>
<dbReference type="InterPro" id="IPR008969">
    <property type="entry name" value="CarboxyPept-like_regulatory"/>
</dbReference>
<reference evidence="1 2" key="1">
    <citation type="journal article" date="2014" name="Genome Announc.">
        <title>Draft Genome Sequences of Marine Flavobacterium Algibacter lectus Strains SS8 and NR4.</title>
        <authorList>
            <person name="Takatani N."/>
            <person name="Nakanishi M."/>
            <person name="Meirelles P."/>
            <person name="Mino S."/>
            <person name="Suda W."/>
            <person name="Oshima K."/>
            <person name="Hattori M."/>
            <person name="Ohkuma M."/>
            <person name="Hosokawa M."/>
            <person name="Miyashita K."/>
            <person name="Thompson F.L."/>
            <person name="Niwa A."/>
            <person name="Sawabe T."/>
            <person name="Sawabe T."/>
        </authorList>
    </citation>
    <scope>NUCLEOTIDE SEQUENCE [LARGE SCALE GENOMIC DNA]</scope>
    <source>
        <strain evidence="2">JCM19274</strain>
    </source>
</reference>